<dbReference type="eggNOG" id="ENOG5032Y1Q">
    <property type="taxonomic scope" value="Bacteria"/>
</dbReference>
<dbReference type="AlphaFoldDB" id="B2J2T2"/>
<evidence type="ECO:0000313" key="1">
    <source>
        <dbReference type="EMBL" id="ACC80513.1"/>
    </source>
</evidence>
<dbReference type="Pfam" id="PF23856">
    <property type="entry name" value="DUF7219"/>
    <property type="match status" value="1"/>
</dbReference>
<reference evidence="1 2" key="2">
    <citation type="journal article" date="2013" name="Plant Physiol.">
        <title>A Nostoc punctiforme Sugar Transporter Necessary to Establish a Cyanobacterium-Plant Symbiosis.</title>
        <authorList>
            <person name="Ekman M."/>
            <person name="Picossi S."/>
            <person name="Campbell E.L."/>
            <person name="Meeks J.C."/>
            <person name="Flores E."/>
        </authorList>
    </citation>
    <scope>NUCLEOTIDE SEQUENCE [LARGE SCALE GENOMIC DNA]</scope>
    <source>
        <strain evidence="2">ATCC 29133 / PCC 73102</strain>
    </source>
</reference>
<dbReference type="KEGG" id="npu:Npun_R1856"/>
<reference evidence="2" key="1">
    <citation type="submission" date="2008-04" db="EMBL/GenBank/DDBJ databases">
        <title>Complete sequence of chromosome of Nostoc punctiforme ATCC 29133.</title>
        <authorList>
            <consortium name="US DOE Joint Genome Institute"/>
            <person name="Copeland A."/>
            <person name="Lucas S."/>
            <person name="Lapidus A."/>
            <person name="Glavina del Rio T."/>
            <person name="Dalin E."/>
            <person name="Tice H."/>
            <person name="Pitluck S."/>
            <person name="Chain P."/>
            <person name="Malfatti S."/>
            <person name="Shin M."/>
            <person name="Vergez L."/>
            <person name="Schmutz J."/>
            <person name="Larimer F."/>
            <person name="Land M."/>
            <person name="Hauser L."/>
            <person name="Kyrpides N."/>
            <person name="Kim E."/>
            <person name="Meeks J.C."/>
            <person name="Elhai J."/>
            <person name="Campbell E.L."/>
            <person name="Thiel T."/>
            <person name="Longmire J."/>
            <person name="Potts M."/>
            <person name="Atlas R."/>
        </authorList>
    </citation>
    <scope>NUCLEOTIDE SEQUENCE [LARGE SCALE GENOMIC DNA]</scope>
    <source>
        <strain evidence="2">ATCC 29133 / PCC 73102</strain>
    </source>
</reference>
<dbReference type="EnsemblBacteria" id="ACC80513">
    <property type="protein sequence ID" value="ACC80513"/>
    <property type="gene ID" value="Npun_R1856"/>
</dbReference>
<dbReference type="InterPro" id="IPR055643">
    <property type="entry name" value="DUF7219"/>
</dbReference>
<evidence type="ECO:0008006" key="3">
    <source>
        <dbReference type="Google" id="ProtNLM"/>
    </source>
</evidence>
<proteinExistence type="predicted"/>
<dbReference type="EMBL" id="CP001037">
    <property type="protein sequence ID" value="ACC80513.1"/>
    <property type="molecule type" value="Genomic_DNA"/>
</dbReference>
<dbReference type="RefSeq" id="WP_012408529.1">
    <property type="nucleotide sequence ID" value="NC_010628.1"/>
</dbReference>
<dbReference type="Proteomes" id="UP000001191">
    <property type="component" value="Chromosome"/>
</dbReference>
<organism evidence="1 2">
    <name type="scientific">Nostoc punctiforme (strain ATCC 29133 / PCC 73102)</name>
    <dbReference type="NCBI Taxonomy" id="63737"/>
    <lineage>
        <taxon>Bacteria</taxon>
        <taxon>Bacillati</taxon>
        <taxon>Cyanobacteriota</taxon>
        <taxon>Cyanophyceae</taxon>
        <taxon>Nostocales</taxon>
        <taxon>Nostocaceae</taxon>
        <taxon>Nostoc</taxon>
    </lineage>
</organism>
<protein>
    <recommendedName>
        <fullName evidence="3">Isopropylmalate/homocitrate/citramalate synthase</fullName>
    </recommendedName>
</protein>
<gene>
    <name evidence="1" type="ordered locus">Npun_R1856</name>
</gene>
<accession>B2J2T2</accession>
<dbReference type="OrthoDB" id="426986at2"/>
<dbReference type="PhylomeDB" id="B2J2T2"/>
<dbReference type="STRING" id="63737.Npun_R1856"/>
<evidence type="ECO:0000313" key="2">
    <source>
        <dbReference type="Proteomes" id="UP000001191"/>
    </source>
</evidence>
<name>B2J2T2_NOSP7</name>
<keyword evidence="2" id="KW-1185">Reference proteome</keyword>
<sequence length="82" mass="9646">MTQPNSQDKNSFLYPRSRYYGKFQPETLAFNANLQEFAQRITYISCLETGGKLSPEEAYEQIRALWKQLRHSKKELSIDVNK</sequence>
<dbReference type="HOGENOM" id="CLU_163892_1_0_3"/>